<dbReference type="AlphaFoldDB" id="A0A366RN65"/>
<proteinExistence type="predicted"/>
<evidence type="ECO:0000256" key="1">
    <source>
        <dbReference type="ARBA" id="ARBA00004141"/>
    </source>
</evidence>
<comment type="subcellular location">
    <subcellularLocation>
        <location evidence="1">Membrane</location>
        <topology evidence="1">Multi-pass membrane protein</topology>
    </subcellularLocation>
</comment>
<dbReference type="RefSeq" id="XP_031015505.1">
    <property type="nucleotide sequence ID" value="XM_031160459.1"/>
</dbReference>
<feature type="transmembrane region" description="Helical" evidence="5">
    <location>
        <begin position="74"/>
        <end position="91"/>
    </location>
</feature>
<feature type="transmembrane region" description="Helical" evidence="5">
    <location>
        <begin position="186"/>
        <end position="210"/>
    </location>
</feature>
<keyword evidence="2 5" id="KW-0812">Transmembrane</keyword>
<dbReference type="OrthoDB" id="5384040at2759"/>
<keyword evidence="3 5" id="KW-1133">Transmembrane helix</keyword>
<evidence type="ECO:0000256" key="4">
    <source>
        <dbReference type="ARBA" id="ARBA00023136"/>
    </source>
</evidence>
<sequence>MSTTTLMEATTTTTSAFATCTTAVPGKYGRVPVDACNANYFFDPSFGANLAFCVLFGLTTMTHLIQAILFRKRFCWVAIMGAAWETIAFAFKTLGSRDQQNITYLTLGQILFLLSPLWINAFVYMAVARMIYFRMPGQKLLGIKAIRMTLLFVWLDVILFLVQGSGGVLLSNTDADSNIVDIGMKIYMAGVALQLVVVLVFSGITVFFYFKLRQLEGRSMGRMKWLIWTMVVVLTLIVTRIVYRLVEFGPGVNAHNTLLIHEEYPLGLDAAPILLALILLNIMHPGFILRGPESEFPKLSRKEKKALKEQKKQAKKARKAGIRELEDLSIDERSNSSRQMV</sequence>
<accession>A0A366RN65</accession>
<evidence type="ECO:0000256" key="2">
    <source>
        <dbReference type="ARBA" id="ARBA00022692"/>
    </source>
</evidence>
<name>A0A366RN65_9HYPO</name>
<gene>
    <name evidence="6" type="ORF">FIESC28_06315</name>
</gene>
<evidence type="ECO:0000313" key="6">
    <source>
        <dbReference type="EMBL" id="RBR17876.1"/>
    </source>
</evidence>
<dbReference type="Pfam" id="PF04479">
    <property type="entry name" value="RTA1"/>
    <property type="match status" value="1"/>
</dbReference>
<evidence type="ECO:0000256" key="3">
    <source>
        <dbReference type="ARBA" id="ARBA00022989"/>
    </source>
</evidence>
<protein>
    <submittedName>
        <fullName evidence="6">Uncharacterized protein</fullName>
    </submittedName>
</protein>
<feature type="transmembrane region" description="Helical" evidence="5">
    <location>
        <begin position="46"/>
        <end position="65"/>
    </location>
</feature>
<comment type="caution">
    <text evidence="6">The sequence shown here is derived from an EMBL/GenBank/DDBJ whole genome shotgun (WGS) entry which is preliminary data.</text>
</comment>
<keyword evidence="4 5" id="KW-0472">Membrane</keyword>
<reference evidence="6 7" key="1">
    <citation type="submission" date="2018-06" db="EMBL/GenBank/DDBJ databases">
        <title>Fusarium incarnatum-equiseti species complex species 28.</title>
        <authorList>
            <person name="Gardiner D.M."/>
        </authorList>
    </citation>
    <scope>NUCLEOTIDE SEQUENCE [LARGE SCALE GENOMIC DNA]</scope>
    <source>
        <strain evidence="6 7">FIESC_28</strain>
    </source>
</reference>
<feature type="transmembrane region" description="Helical" evidence="5">
    <location>
        <begin position="225"/>
        <end position="246"/>
    </location>
</feature>
<dbReference type="EMBL" id="QKXC01000130">
    <property type="protein sequence ID" value="RBR17876.1"/>
    <property type="molecule type" value="Genomic_DNA"/>
</dbReference>
<dbReference type="InterPro" id="IPR007568">
    <property type="entry name" value="RTA1"/>
</dbReference>
<feature type="transmembrane region" description="Helical" evidence="5">
    <location>
        <begin position="103"/>
        <end position="127"/>
    </location>
</feature>
<evidence type="ECO:0000256" key="5">
    <source>
        <dbReference type="SAM" id="Phobius"/>
    </source>
</evidence>
<dbReference type="PANTHER" id="PTHR31465:SF15">
    <property type="entry name" value="LIPID TRANSPORTER ATNI-RELATED"/>
    <property type="match status" value="1"/>
</dbReference>
<dbReference type="PANTHER" id="PTHR31465">
    <property type="entry name" value="PROTEIN RTA1-RELATED"/>
    <property type="match status" value="1"/>
</dbReference>
<dbReference type="Proteomes" id="UP000253153">
    <property type="component" value="Unassembled WGS sequence"/>
</dbReference>
<dbReference type="GO" id="GO:0016020">
    <property type="term" value="C:membrane"/>
    <property type="evidence" value="ECO:0007669"/>
    <property type="project" value="UniProtKB-SubCell"/>
</dbReference>
<feature type="transmembrane region" description="Helical" evidence="5">
    <location>
        <begin position="148"/>
        <end position="166"/>
    </location>
</feature>
<dbReference type="GeneID" id="41995755"/>
<keyword evidence="7" id="KW-1185">Reference proteome</keyword>
<feature type="transmembrane region" description="Helical" evidence="5">
    <location>
        <begin position="266"/>
        <end position="289"/>
    </location>
</feature>
<organism evidence="6 7">
    <name type="scientific">Fusarium coffeatum</name>
    <dbReference type="NCBI Taxonomy" id="231269"/>
    <lineage>
        <taxon>Eukaryota</taxon>
        <taxon>Fungi</taxon>
        <taxon>Dikarya</taxon>
        <taxon>Ascomycota</taxon>
        <taxon>Pezizomycotina</taxon>
        <taxon>Sordariomycetes</taxon>
        <taxon>Hypocreomycetidae</taxon>
        <taxon>Hypocreales</taxon>
        <taxon>Nectriaceae</taxon>
        <taxon>Fusarium</taxon>
        <taxon>Fusarium incarnatum-equiseti species complex</taxon>
    </lineage>
</organism>
<evidence type="ECO:0000313" key="7">
    <source>
        <dbReference type="Proteomes" id="UP000253153"/>
    </source>
</evidence>